<dbReference type="NCBIfam" id="TIGR00765">
    <property type="entry name" value="yihY_not_rbn"/>
    <property type="match status" value="1"/>
</dbReference>
<evidence type="ECO:0000256" key="2">
    <source>
        <dbReference type="ARBA" id="ARBA00022475"/>
    </source>
</evidence>
<keyword evidence="2" id="KW-1003">Cell membrane</keyword>
<dbReference type="EMBL" id="BAABFA010000015">
    <property type="protein sequence ID" value="GAA4467426.1"/>
    <property type="molecule type" value="Genomic_DNA"/>
</dbReference>
<dbReference type="Proteomes" id="UP001500067">
    <property type="component" value="Unassembled WGS sequence"/>
</dbReference>
<dbReference type="PANTHER" id="PTHR30213">
    <property type="entry name" value="INNER MEMBRANE PROTEIN YHJD"/>
    <property type="match status" value="1"/>
</dbReference>
<feature type="transmembrane region" description="Helical" evidence="6">
    <location>
        <begin position="48"/>
        <end position="72"/>
    </location>
</feature>
<sequence length="336" mass="36830">MDIYVMTEKTNDRKTGRKPISLKGMWRSLKDAVTAMGDDKVMKLSGSLAYYTVFSMGPLLVVIISLCSLFFARDAVEGQVYAVLRDFVGSDTALQLQDIIKNAAIGNKSTTAAIIGGVTLLIGATTVFAEIQDSINGIWGLKPKPKKGLLIMLRNRLMSFSVIIGLGFILLVSLAITGVIESISTRVQLYFPQVTVVVFYIINLSLSFIISVFIFAVIFKVLPDAHIKWRDVVVGAFATAILFLIGKFGISLYISQTKVGSTYGAAGSLVILLVWVYYSSMILYLGAEFTKAYAIQFGSEIHPNDYAVTTKQVEIETGHKSVQEKEQVTVVKKHVP</sequence>
<keyword evidence="8" id="KW-1185">Reference proteome</keyword>
<gene>
    <name evidence="7" type="ORF">GCM10023093_23350</name>
</gene>
<protein>
    <submittedName>
        <fullName evidence="7">YihY/virulence factor BrkB family protein</fullName>
    </submittedName>
</protein>
<keyword evidence="5 6" id="KW-0472">Membrane</keyword>
<feature type="transmembrane region" description="Helical" evidence="6">
    <location>
        <begin position="231"/>
        <end position="254"/>
    </location>
</feature>
<proteinExistence type="predicted"/>
<evidence type="ECO:0000256" key="3">
    <source>
        <dbReference type="ARBA" id="ARBA00022692"/>
    </source>
</evidence>
<reference evidence="8" key="1">
    <citation type="journal article" date="2019" name="Int. J. Syst. Evol. Microbiol.">
        <title>The Global Catalogue of Microorganisms (GCM) 10K type strain sequencing project: providing services to taxonomists for standard genome sequencing and annotation.</title>
        <authorList>
            <consortium name="The Broad Institute Genomics Platform"/>
            <consortium name="The Broad Institute Genome Sequencing Center for Infectious Disease"/>
            <person name="Wu L."/>
            <person name="Ma J."/>
        </authorList>
    </citation>
    <scope>NUCLEOTIDE SEQUENCE [LARGE SCALE GENOMIC DNA]</scope>
    <source>
        <strain evidence="8">JCM 32105</strain>
    </source>
</reference>
<dbReference type="PANTHER" id="PTHR30213:SF1">
    <property type="entry name" value="INNER MEMBRANE PROTEIN YHJD"/>
    <property type="match status" value="1"/>
</dbReference>
<organism evidence="7 8">
    <name type="scientific">Nemorincola caseinilytica</name>
    <dbReference type="NCBI Taxonomy" id="2054315"/>
    <lineage>
        <taxon>Bacteria</taxon>
        <taxon>Pseudomonadati</taxon>
        <taxon>Bacteroidota</taxon>
        <taxon>Chitinophagia</taxon>
        <taxon>Chitinophagales</taxon>
        <taxon>Chitinophagaceae</taxon>
        <taxon>Nemorincola</taxon>
    </lineage>
</organism>
<keyword evidence="3 6" id="KW-0812">Transmembrane</keyword>
<dbReference type="PIRSF" id="PIRSF035875">
    <property type="entry name" value="RNase_BN"/>
    <property type="match status" value="1"/>
</dbReference>
<accession>A0ABP8NKN9</accession>
<comment type="subcellular location">
    <subcellularLocation>
        <location evidence="1">Cell membrane</location>
        <topology evidence="1">Multi-pass membrane protein</topology>
    </subcellularLocation>
</comment>
<evidence type="ECO:0000256" key="5">
    <source>
        <dbReference type="ARBA" id="ARBA00023136"/>
    </source>
</evidence>
<dbReference type="Pfam" id="PF03631">
    <property type="entry name" value="Virul_fac_BrkB"/>
    <property type="match status" value="1"/>
</dbReference>
<evidence type="ECO:0000313" key="7">
    <source>
        <dbReference type="EMBL" id="GAA4467426.1"/>
    </source>
</evidence>
<feature type="transmembrane region" description="Helical" evidence="6">
    <location>
        <begin position="157"/>
        <end position="177"/>
    </location>
</feature>
<keyword evidence="4 6" id="KW-1133">Transmembrane helix</keyword>
<feature type="transmembrane region" description="Helical" evidence="6">
    <location>
        <begin position="266"/>
        <end position="287"/>
    </location>
</feature>
<name>A0ABP8NKN9_9BACT</name>
<evidence type="ECO:0000313" key="8">
    <source>
        <dbReference type="Proteomes" id="UP001500067"/>
    </source>
</evidence>
<evidence type="ECO:0000256" key="4">
    <source>
        <dbReference type="ARBA" id="ARBA00022989"/>
    </source>
</evidence>
<evidence type="ECO:0000256" key="6">
    <source>
        <dbReference type="SAM" id="Phobius"/>
    </source>
</evidence>
<comment type="caution">
    <text evidence="7">The sequence shown here is derived from an EMBL/GenBank/DDBJ whole genome shotgun (WGS) entry which is preliminary data.</text>
</comment>
<evidence type="ECO:0000256" key="1">
    <source>
        <dbReference type="ARBA" id="ARBA00004651"/>
    </source>
</evidence>
<dbReference type="InterPro" id="IPR017039">
    <property type="entry name" value="Virul_fac_BrkB"/>
</dbReference>
<feature type="transmembrane region" description="Helical" evidence="6">
    <location>
        <begin position="197"/>
        <end position="219"/>
    </location>
</feature>